<dbReference type="EMBL" id="JAKLWS010000048">
    <property type="protein sequence ID" value="MCG2590898.1"/>
    <property type="molecule type" value="Genomic_DNA"/>
</dbReference>
<name>A0ABS9KJ69_9BACT</name>
<comment type="caution">
    <text evidence="1">The sequence shown here is derived from an EMBL/GenBank/DDBJ whole genome shotgun (WGS) entry which is preliminary data.</text>
</comment>
<accession>A0ABS9KJ69</accession>
<gene>
    <name evidence="1" type="ORF">L6773_20175</name>
</gene>
<reference evidence="1" key="1">
    <citation type="submission" date="2022-01" db="EMBL/GenBank/DDBJ databases">
        <authorList>
            <person name="Wang Y."/>
        </authorList>
    </citation>
    <scope>NUCLEOTIDE SEQUENCE</scope>
    <source>
        <strain evidence="1">WB101</strain>
    </source>
</reference>
<keyword evidence="2" id="KW-1185">Reference proteome</keyword>
<dbReference type="Proteomes" id="UP001165366">
    <property type="component" value="Unassembled WGS sequence"/>
</dbReference>
<evidence type="ECO:0000313" key="1">
    <source>
        <dbReference type="EMBL" id="MCG2590898.1"/>
    </source>
</evidence>
<sequence length="154" mass="18366">MSPTVFRYKGYRFFFFSKEEERMHIHVIHAEGEAKIWIEPDIELESSYRLSSKQIKEIIEIVTERKDEIKESITTTLNNETEITNISTHGIWLFHNGEEYFLPYESFPWFKKAAIEEVLNVETLSPTHFYWPDLDVDLHLDSIKHPDKYPLVSQ</sequence>
<protein>
    <submittedName>
        <fullName evidence="1">DUF4160 domain-containing protein</fullName>
    </submittedName>
</protein>
<dbReference type="Pfam" id="PF10387">
    <property type="entry name" value="DUF2442"/>
    <property type="match status" value="1"/>
</dbReference>
<evidence type="ECO:0000313" key="2">
    <source>
        <dbReference type="Proteomes" id="UP001165366"/>
    </source>
</evidence>
<reference evidence="1" key="2">
    <citation type="submission" date="2024-05" db="EMBL/GenBank/DDBJ databases">
        <title>Rhodohalobacter halophilus gen. nov., sp. nov., a moderately halophilic member of the family Balneolaceae.</title>
        <authorList>
            <person name="Xia J."/>
        </authorList>
    </citation>
    <scope>NUCLEOTIDE SEQUENCE</scope>
    <source>
        <strain evidence="1">WB101</strain>
    </source>
</reference>
<dbReference type="RefSeq" id="WP_237856411.1">
    <property type="nucleotide sequence ID" value="NZ_JAKLWS010000048.1"/>
</dbReference>
<proteinExistence type="predicted"/>
<organism evidence="1 2">
    <name type="scientific">Rhodohalobacter sulfatireducens</name>
    <dbReference type="NCBI Taxonomy" id="2911366"/>
    <lineage>
        <taxon>Bacteria</taxon>
        <taxon>Pseudomonadati</taxon>
        <taxon>Balneolota</taxon>
        <taxon>Balneolia</taxon>
        <taxon>Balneolales</taxon>
        <taxon>Balneolaceae</taxon>
        <taxon>Rhodohalobacter</taxon>
    </lineage>
</organism>
<dbReference type="InterPro" id="IPR018841">
    <property type="entry name" value="DUF2442"/>
</dbReference>
<dbReference type="Pfam" id="PF13711">
    <property type="entry name" value="DUF4160"/>
    <property type="match status" value="1"/>
</dbReference>
<dbReference type="InterPro" id="IPR025427">
    <property type="entry name" value="DUF4160"/>
</dbReference>